<organism evidence="2 3">
    <name type="scientific">Purpureocillium lilacinum</name>
    <name type="common">Paecilomyces lilacinus</name>
    <dbReference type="NCBI Taxonomy" id="33203"/>
    <lineage>
        <taxon>Eukaryota</taxon>
        <taxon>Fungi</taxon>
        <taxon>Dikarya</taxon>
        <taxon>Ascomycota</taxon>
        <taxon>Pezizomycotina</taxon>
        <taxon>Sordariomycetes</taxon>
        <taxon>Hypocreomycetidae</taxon>
        <taxon>Hypocreales</taxon>
        <taxon>Ophiocordycipitaceae</taxon>
        <taxon>Purpureocillium</taxon>
    </lineage>
</organism>
<sequence>MRTRRHSSVPAAVGTLCNDDAEWLAAVAQLTAPMPPTAPDAGPRGVRRFAHRRIQSASHGCSRFTLFGIRFAARPSDGASEPRSHRGATGEARQNTRLGARQADSQAPRRCARAGGKETNRTLWPRMSREVRIVIFINKADIEGKSLQQADPTHASQGRQRWGEGQRGTHTMEPWRPRSASPGASLPDRGLPPILTGWLAAPSPSAALCCATIWDAPALGSGPPQHSRF</sequence>
<evidence type="ECO:0000313" key="2">
    <source>
        <dbReference type="EMBL" id="KAK4088178.1"/>
    </source>
</evidence>
<proteinExistence type="predicted"/>
<keyword evidence="3" id="KW-1185">Reference proteome</keyword>
<evidence type="ECO:0000313" key="3">
    <source>
        <dbReference type="Proteomes" id="UP001287286"/>
    </source>
</evidence>
<feature type="region of interest" description="Disordered" evidence="1">
    <location>
        <begin position="75"/>
        <end position="123"/>
    </location>
</feature>
<dbReference type="Proteomes" id="UP001287286">
    <property type="component" value="Unassembled WGS sequence"/>
</dbReference>
<accession>A0ABR0BWY7</accession>
<feature type="region of interest" description="Disordered" evidence="1">
    <location>
        <begin position="146"/>
        <end position="189"/>
    </location>
</feature>
<dbReference type="EMBL" id="JAWRVI010000026">
    <property type="protein sequence ID" value="KAK4088178.1"/>
    <property type="molecule type" value="Genomic_DNA"/>
</dbReference>
<protein>
    <submittedName>
        <fullName evidence="2">Uncharacterized protein</fullName>
    </submittedName>
</protein>
<gene>
    <name evidence="2" type="ORF">Purlil1_7371</name>
</gene>
<feature type="compositionally biased region" description="Polar residues" evidence="1">
    <location>
        <begin position="146"/>
        <end position="156"/>
    </location>
</feature>
<comment type="caution">
    <text evidence="2">The sequence shown here is derived from an EMBL/GenBank/DDBJ whole genome shotgun (WGS) entry which is preliminary data.</text>
</comment>
<evidence type="ECO:0000256" key="1">
    <source>
        <dbReference type="SAM" id="MobiDB-lite"/>
    </source>
</evidence>
<name>A0ABR0BWY7_PURLI</name>
<reference evidence="2 3" key="1">
    <citation type="journal article" date="2024" name="Microbiol. Resour. Announc.">
        <title>Genome annotations for the ascomycete fungi Trichoderma harzianum, Trichoderma aggressivum, and Purpureocillium lilacinum.</title>
        <authorList>
            <person name="Beijen E.P.W."/>
            <person name="Ohm R.A."/>
        </authorList>
    </citation>
    <scope>NUCLEOTIDE SEQUENCE [LARGE SCALE GENOMIC DNA]</scope>
    <source>
        <strain evidence="2 3">CBS 150709</strain>
    </source>
</reference>